<proteinExistence type="predicted"/>
<dbReference type="Proteomes" id="UP000228561">
    <property type="component" value="Unassembled WGS sequence"/>
</dbReference>
<evidence type="ECO:0000313" key="2">
    <source>
        <dbReference type="Proteomes" id="UP000228561"/>
    </source>
</evidence>
<dbReference type="AlphaFoldDB" id="A0A2M7B8Q8"/>
<gene>
    <name evidence="1" type="ORF">COS58_02030</name>
</gene>
<organism evidence="1 2">
    <name type="scientific">Candidatus Tagabacteria bacterium CG03_land_8_20_14_0_80_41_22</name>
    <dbReference type="NCBI Taxonomy" id="1975020"/>
    <lineage>
        <taxon>Bacteria</taxon>
        <taxon>Candidatus Tagaibacteriota</taxon>
    </lineage>
</organism>
<evidence type="ECO:0008006" key="3">
    <source>
        <dbReference type="Google" id="ProtNLM"/>
    </source>
</evidence>
<protein>
    <recommendedName>
        <fullName evidence="3">Phosphoribosylanthranilate isomerase</fullName>
    </recommendedName>
</protein>
<comment type="caution">
    <text evidence="1">The sequence shown here is derived from an EMBL/GenBank/DDBJ whole genome shotgun (WGS) entry which is preliminary data.</text>
</comment>
<dbReference type="EMBL" id="PEVG01000024">
    <property type="protein sequence ID" value="PIU99505.1"/>
    <property type="molecule type" value="Genomic_DNA"/>
</dbReference>
<accession>A0A2M7B8Q8</accession>
<name>A0A2M7B8Q8_9BACT</name>
<reference evidence="2" key="1">
    <citation type="submission" date="2017-09" db="EMBL/GenBank/DDBJ databases">
        <title>Depth-based differentiation of microbial function through sediment-hosted aquifers and enrichment of novel symbionts in the deep terrestrial subsurface.</title>
        <authorList>
            <person name="Probst A.J."/>
            <person name="Ladd B."/>
            <person name="Jarett J.K."/>
            <person name="Geller-Mcgrath D.E."/>
            <person name="Sieber C.M.K."/>
            <person name="Emerson J.B."/>
            <person name="Anantharaman K."/>
            <person name="Thomas B.C."/>
            <person name="Malmstrom R."/>
            <person name="Stieglmeier M."/>
            <person name="Klingl A."/>
            <person name="Woyke T."/>
            <person name="Ryan C.M."/>
            <person name="Banfield J.F."/>
        </authorList>
    </citation>
    <scope>NUCLEOTIDE SEQUENCE [LARGE SCALE GENOMIC DNA]</scope>
</reference>
<sequence length="214" mass="24050">MDKAVEHYSAREIKHIAEIFCKDSRILNLIHYNTKNTDLLSVQLATLTELVGPLQFDGFQLNIAWPPPLELLSYKCLYPDKKFVLQVGSSAFEAIENSPDKLAERLILYIGLIDYVLLDFSGGKGLILDAEKLRPYLRVVVKTTKNVGIGVAGGLGPSTMHLIEPLLDEFPSLCIDAEGKLRDEYDHLSSSYIKKYISNAFKLFKPKASLNKIY</sequence>
<evidence type="ECO:0000313" key="1">
    <source>
        <dbReference type="EMBL" id="PIU99505.1"/>
    </source>
</evidence>